<dbReference type="GO" id="GO:0007155">
    <property type="term" value="P:cell adhesion"/>
    <property type="evidence" value="ECO:0007669"/>
    <property type="project" value="InterPro"/>
</dbReference>
<dbReference type="Pfam" id="PF02465">
    <property type="entry name" value="FliD_N"/>
    <property type="match status" value="1"/>
</dbReference>
<evidence type="ECO:0000256" key="1">
    <source>
        <dbReference type="ARBA" id="ARBA00004365"/>
    </source>
</evidence>
<reference evidence="10" key="1">
    <citation type="journal article" date="2015" name="Nature">
        <title>Complex archaea that bridge the gap between prokaryotes and eukaryotes.</title>
        <authorList>
            <person name="Spang A."/>
            <person name="Saw J.H."/>
            <person name="Jorgensen S.L."/>
            <person name="Zaremba-Niedzwiedzka K."/>
            <person name="Martijn J."/>
            <person name="Lind A.E."/>
            <person name="van Eijk R."/>
            <person name="Schleper C."/>
            <person name="Guy L."/>
            <person name="Ettema T.J."/>
        </authorList>
    </citation>
    <scope>NUCLEOTIDE SEQUENCE</scope>
</reference>
<evidence type="ECO:0000256" key="2">
    <source>
        <dbReference type="ARBA" id="ARBA00009764"/>
    </source>
</evidence>
<accession>A0A0F9L3V8</accession>
<keyword evidence="4" id="KW-0175">Coiled coil</keyword>
<dbReference type="PANTHER" id="PTHR30288">
    <property type="entry name" value="FLAGELLAR CAP/ASSEMBLY PROTEIN FLID"/>
    <property type="match status" value="1"/>
</dbReference>
<dbReference type="InterPro" id="IPR010809">
    <property type="entry name" value="FliD_C"/>
</dbReference>
<feature type="domain" description="Flagellar hook-associated protein 2 N-terminal" evidence="8">
    <location>
        <begin position="10"/>
        <end position="105"/>
    </location>
</feature>
<evidence type="ECO:0000256" key="5">
    <source>
        <dbReference type="ARBA" id="ARBA00023143"/>
    </source>
</evidence>
<dbReference type="GO" id="GO:0009421">
    <property type="term" value="C:bacterial-type flagellum filament cap"/>
    <property type="evidence" value="ECO:0007669"/>
    <property type="project" value="InterPro"/>
</dbReference>
<comment type="subcellular location">
    <subcellularLocation>
        <location evidence="1">Bacterial flagellum</location>
    </subcellularLocation>
</comment>
<dbReference type="Pfam" id="PF07196">
    <property type="entry name" value="Flagellin_IN"/>
    <property type="match status" value="1"/>
</dbReference>
<dbReference type="InterPro" id="IPR003481">
    <property type="entry name" value="FliD_N"/>
</dbReference>
<evidence type="ECO:0000313" key="10">
    <source>
        <dbReference type="EMBL" id="KKM89504.1"/>
    </source>
</evidence>
<dbReference type="AlphaFoldDB" id="A0A0F9L3V8"/>
<comment type="caution">
    <text evidence="10">The sequence shown here is derived from an EMBL/GenBank/DDBJ whole genome shotgun (WGS) entry which is preliminary data.</text>
</comment>
<evidence type="ECO:0000259" key="8">
    <source>
        <dbReference type="Pfam" id="PF02465"/>
    </source>
</evidence>
<keyword evidence="5" id="KW-0975">Bacterial flagellum</keyword>
<dbReference type="PANTHER" id="PTHR30288:SF0">
    <property type="entry name" value="FLAGELLAR HOOK-ASSOCIATED PROTEIN 2"/>
    <property type="match status" value="1"/>
</dbReference>
<dbReference type="GO" id="GO:0071973">
    <property type="term" value="P:bacterial-type flagellum-dependent cell motility"/>
    <property type="evidence" value="ECO:0007669"/>
    <property type="project" value="TreeGrafter"/>
</dbReference>
<comment type="subunit">
    <text evidence="3">Homopentamer.</text>
</comment>
<sequence length="457" mass="47745">MSIQAPGIGSGLDVNDIVTKLMAIERQPIDRLASKKTLVDAQISAYGSLKSKISTFQTAMKGLSNASKFQVFSGKSNNEALFSVTADGKAGVGSHTVNVIDLAQRDKIGTKAYTDKSSVVGEGTLTFSVGDKSFNVTVDSTNNTVEKLRDSINNAADNTGVTASIVTDDAGAHLVLSSTETGLDNALKITAVDSDGNNTNDSGLSSLAYDVAGGVVHRAAITSANDAVVEIDGFTVSSASNVISGALEGISITAKAIGSSTIDVTRDDEQITAAVQSFADAYNALRTEMTMQRKKGGTLEADSTLLTIERQLSGILNSGNAVTGSNFSYLSQVGLTTNDLGKMEIDSTSLNNALDADFDSFVNLFSATGEGIANRLNDLATSFLKSDGGLITAREEGLTSQLRGIADQTDRLEGRMISVERRIRAQFSALDTLVSNLSSTGNFLTQQLAAMPAANRN</sequence>
<name>A0A0F9L3V8_9ZZZZ</name>
<feature type="domain" description="Flagellar hook-associated protein 2 C-terminal" evidence="9">
    <location>
        <begin position="224"/>
        <end position="437"/>
    </location>
</feature>
<evidence type="ECO:0000256" key="3">
    <source>
        <dbReference type="ARBA" id="ARBA00011255"/>
    </source>
</evidence>
<proteinExistence type="inferred from homology"/>
<protein>
    <recommendedName>
        <fullName evidence="7">Filament cap protein</fullName>
    </recommendedName>
    <alternativeName>
        <fullName evidence="6">Flagellar cap protein</fullName>
    </alternativeName>
</protein>
<dbReference type="InterPro" id="IPR040026">
    <property type="entry name" value="FliD"/>
</dbReference>
<dbReference type="EMBL" id="LAZR01006807">
    <property type="protein sequence ID" value="KKM89504.1"/>
    <property type="molecule type" value="Genomic_DNA"/>
</dbReference>
<evidence type="ECO:0000259" key="9">
    <source>
        <dbReference type="Pfam" id="PF07195"/>
    </source>
</evidence>
<dbReference type="Pfam" id="PF07195">
    <property type="entry name" value="FliD_C"/>
    <property type="match status" value="1"/>
</dbReference>
<evidence type="ECO:0000256" key="6">
    <source>
        <dbReference type="ARBA" id="ARBA00033074"/>
    </source>
</evidence>
<comment type="similarity">
    <text evidence="2">Belongs to the FliD family.</text>
</comment>
<organism evidence="10">
    <name type="scientific">marine sediment metagenome</name>
    <dbReference type="NCBI Taxonomy" id="412755"/>
    <lineage>
        <taxon>unclassified sequences</taxon>
        <taxon>metagenomes</taxon>
        <taxon>ecological metagenomes</taxon>
    </lineage>
</organism>
<dbReference type="GO" id="GO:0009424">
    <property type="term" value="C:bacterial-type flagellum hook"/>
    <property type="evidence" value="ECO:0007669"/>
    <property type="project" value="InterPro"/>
</dbReference>
<gene>
    <name evidence="10" type="ORF">LCGC14_1248020</name>
</gene>
<evidence type="ECO:0000256" key="4">
    <source>
        <dbReference type="ARBA" id="ARBA00023054"/>
    </source>
</evidence>
<dbReference type="InterPro" id="IPR010810">
    <property type="entry name" value="Flagellin_hook_IN_motif"/>
</dbReference>
<evidence type="ECO:0000256" key="7">
    <source>
        <dbReference type="ARBA" id="ARBA00033192"/>
    </source>
</evidence>